<dbReference type="RefSeq" id="XP_002428254.1">
    <property type="nucleotide sequence ID" value="XM_002428209.1"/>
</dbReference>
<reference evidence="2" key="1">
    <citation type="submission" date="2007-04" db="EMBL/GenBank/DDBJ databases">
        <title>Annotation of Pediculus humanus corporis strain USDA.</title>
        <authorList>
            <person name="Kirkness E."/>
            <person name="Hannick L."/>
            <person name="Hass B."/>
            <person name="Bruggner R."/>
            <person name="Lawson D."/>
            <person name="Bidwell S."/>
            <person name="Joardar V."/>
            <person name="Caler E."/>
            <person name="Walenz B."/>
            <person name="Inman J."/>
            <person name="Schobel S."/>
            <person name="Galinsky K."/>
            <person name="Amedeo P."/>
            <person name="Strausberg R."/>
        </authorList>
    </citation>
    <scope>NUCLEOTIDE SEQUENCE</scope>
    <source>
        <strain evidence="2">USDA</strain>
    </source>
</reference>
<dbReference type="Proteomes" id="UP000009046">
    <property type="component" value="Unassembled WGS sequence"/>
</dbReference>
<feature type="transmembrane region" description="Helical" evidence="1">
    <location>
        <begin position="89"/>
        <end position="109"/>
    </location>
</feature>
<accession>E0VQ60</accession>
<keyword evidence="4" id="KW-1185">Reference proteome</keyword>
<evidence type="ECO:0000256" key="1">
    <source>
        <dbReference type="SAM" id="Phobius"/>
    </source>
</evidence>
<dbReference type="GO" id="GO:0016020">
    <property type="term" value="C:membrane"/>
    <property type="evidence" value="ECO:0007669"/>
    <property type="project" value="TreeGrafter"/>
</dbReference>
<dbReference type="InParanoid" id="E0VQ60"/>
<evidence type="ECO:0008006" key="5">
    <source>
        <dbReference type="Google" id="ProtNLM"/>
    </source>
</evidence>
<proteinExistence type="predicted"/>
<dbReference type="EMBL" id="DS235389">
    <property type="protein sequence ID" value="EEB15516.1"/>
    <property type="molecule type" value="Genomic_DNA"/>
</dbReference>
<dbReference type="EMBL" id="AAZO01004335">
    <property type="status" value="NOT_ANNOTATED_CDS"/>
    <property type="molecule type" value="Genomic_DNA"/>
</dbReference>
<dbReference type="KEGG" id="phu:Phum_PHUM372120"/>
<dbReference type="EnsemblMetazoa" id="PHUM372120-RA">
    <property type="protein sequence ID" value="PHUM372120-PA"/>
    <property type="gene ID" value="PHUM372120"/>
</dbReference>
<dbReference type="PANTHER" id="PTHR21780:SF0">
    <property type="entry name" value="TRANSMEMBRANE PROTEIN 209"/>
    <property type="match status" value="1"/>
</dbReference>
<keyword evidence="1" id="KW-0472">Membrane</keyword>
<keyword evidence="1" id="KW-1133">Transmembrane helix</keyword>
<dbReference type="PANTHER" id="PTHR21780">
    <property type="entry name" value="TRANSMEMBRANE PROTEIN 209"/>
    <property type="match status" value="1"/>
</dbReference>
<dbReference type="GeneID" id="8233634"/>
<evidence type="ECO:0000313" key="4">
    <source>
        <dbReference type="Proteomes" id="UP000009046"/>
    </source>
</evidence>
<dbReference type="OrthoDB" id="509821at2759"/>
<reference evidence="3" key="3">
    <citation type="submission" date="2020-05" db="UniProtKB">
        <authorList>
            <consortium name="EnsemblMetazoa"/>
        </authorList>
    </citation>
    <scope>IDENTIFICATION</scope>
    <source>
        <strain evidence="3">USDA</strain>
    </source>
</reference>
<dbReference type="eggNOG" id="KOG4670">
    <property type="taxonomic scope" value="Eukaryota"/>
</dbReference>
<evidence type="ECO:0000313" key="2">
    <source>
        <dbReference type="EMBL" id="EEB15516.1"/>
    </source>
</evidence>
<dbReference type="VEuPathDB" id="VectorBase:PHUM372120"/>
<dbReference type="STRING" id="121224.E0VQ60"/>
<sequence>MFFTLVFQTKHTIKKKKPCIPRTPPSNLPGSRNPILEHTLHIQQALHKAKGHLFWGCINVIVLSLFLYDIFTTTQDYKKSSYLPYQVKVILAGVFAINSFFHFVKYIFYTNNLQPVSLSPKQKKLLGVKSNDPYFKTISNENAPCADSSSFMSEVDFNSSSPGNITPPTLMFPSLLNESVSPVHNYSCPSWVHHKKASSPNSLKPALYPVPASNDFISGEHTLNRYIHDFEENEKKACVSMSIEETSNSFSFWSNSNMRNLSEVSPLLRRCTYQLSSITPGTKIKLKNFKEKSPNNQCSSTEESGSPSGVQLNQEIWRRFKVDPIKLVQWNANLRMWISQTVLQRLVNEFDKVDESFQKCGLSDMRLGLVGLERLKKTANIPQISSSIPSLPRLVHFLEITPHQEYLVARIRELAKGGSISEYRWDSGGTLNGKNWEEHLPTDAAVIMHLIATYLDSQILFFPHHTDGRPFTTNHFIRSPEKPKIQNALVIYQVQLNPPHFVLLENNDRLEMAKGRNNLFHTFLLFLHILKTKEHGMLDRVNLGSSGVNILWVVDD</sequence>
<evidence type="ECO:0000313" key="3">
    <source>
        <dbReference type="EnsemblMetazoa" id="PHUM372120-PA"/>
    </source>
</evidence>
<dbReference type="HOGENOM" id="CLU_028470_1_0_1"/>
<dbReference type="InterPro" id="IPR019176">
    <property type="entry name" value="Cytochrome_B561-rel"/>
</dbReference>
<dbReference type="AlphaFoldDB" id="E0VQ60"/>
<dbReference type="FunCoup" id="E0VQ60">
    <property type="interactions" value="1407"/>
</dbReference>
<dbReference type="Pfam" id="PF09786">
    <property type="entry name" value="CytochromB561_N"/>
    <property type="match status" value="1"/>
</dbReference>
<protein>
    <recommendedName>
        <fullName evidence="5">Transmembrane protein 209</fullName>
    </recommendedName>
</protein>
<dbReference type="OMA" id="TRDHGML"/>
<gene>
    <name evidence="3" type="primary">8233634</name>
    <name evidence="2" type="ORF">Phum_PHUM372120</name>
</gene>
<name>E0VQ60_PEDHC</name>
<feature type="transmembrane region" description="Helical" evidence="1">
    <location>
        <begin position="52"/>
        <end position="68"/>
    </location>
</feature>
<keyword evidence="1" id="KW-0812">Transmembrane</keyword>
<dbReference type="CTD" id="8233634"/>
<reference evidence="2" key="2">
    <citation type="submission" date="2007-04" db="EMBL/GenBank/DDBJ databases">
        <title>The genome of the human body louse.</title>
        <authorList>
            <consortium name="The Human Body Louse Genome Consortium"/>
            <person name="Kirkness E."/>
            <person name="Walenz B."/>
            <person name="Hass B."/>
            <person name="Bruggner R."/>
            <person name="Strausberg R."/>
        </authorList>
    </citation>
    <scope>NUCLEOTIDE SEQUENCE</scope>
    <source>
        <strain evidence="2">USDA</strain>
    </source>
</reference>
<organism>
    <name type="scientific">Pediculus humanus subsp. corporis</name>
    <name type="common">Body louse</name>
    <dbReference type="NCBI Taxonomy" id="121224"/>
    <lineage>
        <taxon>Eukaryota</taxon>
        <taxon>Metazoa</taxon>
        <taxon>Ecdysozoa</taxon>
        <taxon>Arthropoda</taxon>
        <taxon>Hexapoda</taxon>
        <taxon>Insecta</taxon>
        <taxon>Pterygota</taxon>
        <taxon>Neoptera</taxon>
        <taxon>Paraneoptera</taxon>
        <taxon>Psocodea</taxon>
        <taxon>Troctomorpha</taxon>
        <taxon>Phthiraptera</taxon>
        <taxon>Anoplura</taxon>
        <taxon>Pediculidae</taxon>
        <taxon>Pediculus</taxon>
    </lineage>
</organism>